<feature type="transmembrane region" description="Helical" evidence="6">
    <location>
        <begin position="192"/>
        <end position="209"/>
    </location>
</feature>
<dbReference type="PANTHER" id="PTHR39087">
    <property type="entry name" value="UPF0104 MEMBRANE PROTEIN MJ1595"/>
    <property type="match status" value="1"/>
</dbReference>
<feature type="transmembrane region" description="Helical" evidence="6">
    <location>
        <begin position="162"/>
        <end position="180"/>
    </location>
</feature>
<evidence type="ECO:0000256" key="3">
    <source>
        <dbReference type="ARBA" id="ARBA00022692"/>
    </source>
</evidence>
<dbReference type="GO" id="GO:0005886">
    <property type="term" value="C:plasma membrane"/>
    <property type="evidence" value="ECO:0007669"/>
    <property type="project" value="UniProtKB-SubCell"/>
</dbReference>
<sequence length="329" mass="37380">MKSKITNLILTILAIGLAAFFIVLTLKQTDFEVLKSAAKRANYFWFILSMAISIFSYWLRAARWKLLLKPLGHDIEVKSAFWSVSLGYFMNLVIPRSGEISRATSLYKMEKVPADKSLGTIVFERVIDVFFLLLFLCLTFLFNAQTLASFLSFSEKPSLGKYAFIMGIAILLFIVILAFRKKLKGFSIYRRIELFLLGIWEGFKSILHLKERGKFIAYSFGIWFCYFLMTYLVLFAFPETSHYGLGEGFFLIVAGALGMIMPAVGGLGYPYAMSLAFSAIYLSQGNSADEGKMVGNYFGLMLYFAQIISIIIFGMLSFYFIAKIDRKKD</sequence>
<gene>
    <name evidence="7" type="ORF">HU137_03525</name>
</gene>
<feature type="transmembrane region" description="Helical" evidence="6">
    <location>
        <begin position="42"/>
        <end position="59"/>
    </location>
</feature>
<evidence type="ECO:0000256" key="6">
    <source>
        <dbReference type="SAM" id="Phobius"/>
    </source>
</evidence>
<proteinExistence type="predicted"/>
<feature type="transmembrane region" description="Helical" evidence="6">
    <location>
        <begin position="300"/>
        <end position="322"/>
    </location>
</feature>
<keyword evidence="3 6" id="KW-0812">Transmembrane</keyword>
<dbReference type="NCBIfam" id="TIGR00374">
    <property type="entry name" value="flippase-like domain"/>
    <property type="match status" value="1"/>
</dbReference>
<evidence type="ECO:0000313" key="8">
    <source>
        <dbReference type="Proteomes" id="UP000552241"/>
    </source>
</evidence>
<organism evidence="7 8">
    <name type="scientific">Moheibacter lacus</name>
    <dbReference type="NCBI Taxonomy" id="2745851"/>
    <lineage>
        <taxon>Bacteria</taxon>
        <taxon>Pseudomonadati</taxon>
        <taxon>Bacteroidota</taxon>
        <taxon>Flavobacteriia</taxon>
        <taxon>Flavobacteriales</taxon>
        <taxon>Weeksellaceae</taxon>
        <taxon>Moheibacter</taxon>
    </lineage>
</organism>
<dbReference type="RefSeq" id="WP_182042419.1">
    <property type="nucleotide sequence ID" value="NZ_JACDZE010000001.1"/>
</dbReference>
<evidence type="ECO:0000256" key="4">
    <source>
        <dbReference type="ARBA" id="ARBA00022989"/>
    </source>
</evidence>
<evidence type="ECO:0000256" key="1">
    <source>
        <dbReference type="ARBA" id="ARBA00004651"/>
    </source>
</evidence>
<reference evidence="7 8" key="1">
    <citation type="submission" date="2020-07" db="EMBL/GenBank/DDBJ databases">
        <title>Moheibacter lacus sp. nov., a member of the family Flavobacteriaceae isolated from freshwater lake sediment.</title>
        <authorList>
            <person name="Liu Y."/>
        </authorList>
    </citation>
    <scope>NUCLEOTIDE SEQUENCE [LARGE SCALE GENOMIC DNA]</scope>
    <source>
        <strain evidence="7 8">BDHS18</strain>
    </source>
</reference>
<dbReference type="InterPro" id="IPR022791">
    <property type="entry name" value="L-PG_synthase/AglD"/>
</dbReference>
<feature type="transmembrane region" description="Helical" evidence="6">
    <location>
        <begin position="118"/>
        <end position="142"/>
    </location>
</feature>
<dbReference type="Proteomes" id="UP000552241">
    <property type="component" value="Unassembled WGS sequence"/>
</dbReference>
<feature type="transmembrane region" description="Helical" evidence="6">
    <location>
        <begin position="215"/>
        <end position="237"/>
    </location>
</feature>
<keyword evidence="5 6" id="KW-0472">Membrane</keyword>
<name>A0A838ZHW0_9FLAO</name>
<protein>
    <submittedName>
        <fullName evidence="7">Flippase-like domain-containing protein</fullName>
    </submittedName>
</protein>
<keyword evidence="2" id="KW-1003">Cell membrane</keyword>
<evidence type="ECO:0000256" key="2">
    <source>
        <dbReference type="ARBA" id="ARBA00022475"/>
    </source>
</evidence>
<accession>A0A838ZHW0</accession>
<feature type="transmembrane region" description="Helical" evidence="6">
    <location>
        <begin position="6"/>
        <end position="26"/>
    </location>
</feature>
<comment type="caution">
    <text evidence="7">The sequence shown here is derived from an EMBL/GenBank/DDBJ whole genome shotgun (WGS) entry which is preliminary data.</text>
</comment>
<keyword evidence="4 6" id="KW-1133">Transmembrane helix</keyword>
<dbReference type="EMBL" id="JACDZE010000001">
    <property type="protein sequence ID" value="MBA5628838.1"/>
    <property type="molecule type" value="Genomic_DNA"/>
</dbReference>
<comment type="subcellular location">
    <subcellularLocation>
        <location evidence="1">Cell membrane</location>
        <topology evidence="1">Multi-pass membrane protein</topology>
    </subcellularLocation>
</comment>
<feature type="transmembrane region" description="Helical" evidence="6">
    <location>
        <begin position="249"/>
        <end position="272"/>
    </location>
</feature>
<evidence type="ECO:0000313" key="7">
    <source>
        <dbReference type="EMBL" id="MBA5628838.1"/>
    </source>
</evidence>
<evidence type="ECO:0000256" key="5">
    <source>
        <dbReference type="ARBA" id="ARBA00023136"/>
    </source>
</evidence>
<keyword evidence="8" id="KW-1185">Reference proteome</keyword>
<dbReference type="AlphaFoldDB" id="A0A838ZHW0"/>
<dbReference type="PANTHER" id="PTHR39087:SF2">
    <property type="entry name" value="UPF0104 MEMBRANE PROTEIN MJ1595"/>
    <property type="match status" value="1"/>
</dbReference>
<dbReference type="Pfam" id="PF03706">
    <property type="entry name" value="LPG_synthase_TM"/>
    <property type="match status" value="1"/>
</dbReference>